<evidence type="ECO:0000313" key="3">
    <source>
        <dbReference type="EMBL" id="TLC97920.1"/>
    </source>
</evidence>
<dbReference type="AlphaFoldDB" id="A0A4U8PZZ4"/>
<dbReference type="EMBL" id="QGQD01000107">
    <property type="protein sequence ID" value="TLC97920.1"/>
    <property type="molecule type" value="Genomic_DNA"/>
</dbReference>
<proteinExistence type="predicted"/>
<dbReference type="RefSeq" id="WP_044289610.1">
    <property type="nucleotide sequence ID" value="NZ_CABMJZ010000132.1"/>
</dbReference>
<protein>
    <submittedName>
        <fullName evidence="3">5-bromo-4-chloroindolyl phosphate hydrolysis protein</fullName>
    </submittedName>
</protein>
<feature type="transmembrane region" description="Helical" evidence="2">
    <location>
        <begin position="116"/>
        <end position="142"/>
    </location>
</feature>
<comment type="caution">
    <text evidence="3">The sequence shown here is derived from an EMBL/GenBank/DDBJ whole genome shotgun (WGS) entry which is preliminary data.</text>
</comment>
<feature type="compositionally biased region" description="Basic and acidic residues" evidence="1">
    <location>
        <begin position="78"/>
        <end position="93"/>
    </location>
</feature>
<evidence type="ECO:0000313" key="4">
    <source>
        <dbReference type="Proteomes" id="UP000306509"/>
    </source>
</evidence>
<reference evidence="3 4" key="1">
    <citation type="journal article" date="2019" name="Anaerobe">
        <title>Detection of Robinsoniella peoriensis in multiple bone samples of a trauma patient.</title>
        <authorList>
            <person name="Schrottner P."/>
            <person name="Hartwich K."/>
            <person name="Bunk B."/>
            <person name="Schober I."/>
            <person name="Helbig S."/>
            <person name="Rudolph W.W."/>
            <person name="Gunzer F."/>
        </authorList>
    </citation>
    <scope>NUCLEOTIDE SEQUENCE [LARGE SCALE GENOMIC DNA]</scope>
    <source>
        <strain evidence="3 4">DSM 106044</strain>
    </source>
</reference>
<feature type="transmembrane region" description="Helical" evidence="2">
    <location>
        <begin position="148"/>
        <end position="169"/>
    </location>
</feature>
<dbReference type="Pfam" id="PF10112">
    <property type="entry name" value="Halogen_Hydrol"/>
    <property type="match status" value="1"/>
</dbReference>
<gene>
    <name evidence="3" type="ORF">DSM106044_05285</name>
</gene>
<dbReference type="Proteomes" id="UP000306509">
    <property type="component" value="Unassembled WGS sequence"/>
</dbReference>
<keyword evidence="2" id="KW-0812">Transmembrane</keyword>
<keyword evidence="2" id="KW-1133">Transmembrane helix</keyword>
<name>A0A4U8PZZ4_9FIRM</name>
<evidence type="ECO:0000256" key="1">
    <source>
        <dbReference type="SAM" id="MobiDB-lite"/>
    </source>
</evidence>
<dbReference type="InterPro" id="IPR018770">
    <property type="entry name" value="ChloroindolylP_hydrolase"/>
</dbReference>
<evidence type="ECO:0000256" key="2">
    <source>
        <dbReference type="SAM" id="Phobius"/>
    </source>
</evidence>
<sequence>MGNQDWSNLGDQIKNTVQSAIDSQNFRQLNDSIRNSVNSAIDNVNQSLNQANQRFNRGNMGNIGNFGHPYSEPQNPWDSRKNRNRERNKNSFRDVPQKGVKNELISRNSGMKGAGYSLTIVGYIFAGSLGLATFIVALVSMLTGGIEGGAAIAIGVIFPFLIASIIMAWRGSKILGRLKRFKLYVRQLRGREYCSIKELADAVGKPLNYTVKDLREMIRKNMFCQGHIDAQESCLMITDQIYNQYLEAQHQMEIRQREERSRIQNAETIKKEQKAKMEDGSVPEDVKKVVEEGQSYLDKIKKSNDAIPGIEVSEKISRLEVITSKIFERVEQHPEHIPDLRKFMEYYLPTTVKLLDAYEELERQPVQGENIMTSKREIEDTLDTINMAFEKLLDGFFQDTSWDISSDISVLQTMFAQEGLTGQDFKKAMESTAKKELDPEKNDEIKLKF</sequence>
<keyword evidence="2" id="KW-0472">Membrane</keyword>
<keyword evidence="4" id="KW-1185">Reference proteome</keyword>
<feature type="region of interest" description="Disordered" evidence="1">
    <location>
        <begin position="64"/>
        <end position="93"/>
    </location>
</feature>
<organism evidence="3 4">
    <name type="scientific">Robinsoniella peoriensis</name>
    <dbReference type="NCBI Taxonomy" id="180332"/>
    <lineage>
        <taxon>Bacteria</taxon>
        <taxon>Bacillati</taxon>
        <taxon>Bacillota</taxon>
        <taxon>Clostridia</taxon>
        <taxon>Lachnospirales</taxon>
        <taxon>Lachnospiraceae</taxon>
        <taxon>Robinsoniella</taxon>
    </lineage>
</organism>
<dbReference type="STRING" id="180332.GCA_000797495_01790"/>
<accession>A0A4U8PZZ4</accession>